<organism evidence="5 6">
    <name type="scientific">Allokutzneria albata</name>
    <name type="common">Kibdelosporangium albatum</name>
    <dbReference type="NCBI Taxonomy" id="211114"/>
    <lineage>
        <taxon>Bacteria</taxon>
        <taxon>Bacillati</taxon>
        <taxon>Actinomycetota</taxon>
        <taxon>Actinomycetes</taxon>
        <taxon>Pseudonocardiales</taxon>
        <taxon>Pseudonocardiaceae</taxon>
        <taxon>Allokutzneria</taxon>
    </lineage>
</organism>
<keyword evidence="6" id="KW-1185">Reference proteome</keyword>
<evidence type="ECO:0000313" key="5">
    <source>
        <dbReference type="EMBL" id="SDM46951.1"/>
    </source>
</evidence>
<evidence type="ECO:0000256" key="1">
    <source>
        <dbReference type="ARBA" id="ARBA00001974"/>
    </source>
</evidence>
<dbReference type="GO" id="GO:0071949">
    <property type="term" value="F:FAD binding"/>
    <property type="evidence" value="ECO:0007669"/>
    <property type="project" value="InterPro"/>
</dbReference>
<dbReference type="STRING" id="211114.SAMN04489726_1778"/>
<dbReference type="InterPro" id="IPR002938">
    <property type="entry name" value="FAD-bd"/>
</dbReference>
<dbReference type="Gene3D" id="3.30.70.2450">
    <property type="match status" value="1"/>
</dbReference>
<comment type="cofactor">
    <cofactor evidence="1">
        <name>FAD</name>
        <dbReference type="ChEBI" id="CHEBI:57692"/>
    </cofactor>
</comment>
<dbReference type="Gene3D" id="3.50.50.60">
    <property type="entry name" value="FAD/NAD(P)-binding domain"/>
    <property type="match status" value="1"/>
</dbReference>
<evidence type="ECO:0000259" key="4">
    <source>
        <dbReference type="Pfam" id="PF01494"/>
    </source>
</evidence>
<keyword evidence="2" id="KW-0285">Flavoprotein</keyword>
<evidence type="ECO:0000256" key="2">
    <source>
        <dbReference type="ARBA" id="ARBA00022630"/>
    </source>
</evidence>
<dbReference type="Proteomes" id="UP000183376">
    <property type="component" value="Chromosome I"/>
</dbReference>
<name>A0A1G9TGS6_ALLAB</name>
<dbReference type="PANTHER" id="PTHR43004">
    <property type="entry name" value="TRK SYSTEM POTASSIUM UPTAKE PROTEIN"/>
    <property type="match status" value="1"/>
</dbReference>
<feature type="domain" description="FAD-binding" evidence="4">
    <location>
        <begin position="2"/>
        <end position="326"/>
    </location>
</feature>
<dbReference type="Pfam" id="PF01494">
    <property type="entry name" value="FAD_binding_3"/>
    <property type="match status" value="1"/>
</dbReference>
<dbReference type="PANTHER" id="PTHR43004:SF19">
    <property type="entry name" value="BINDING MONOOXYGENASE, PUTATIVE (JCVI)-RELATED"/>
    <property type="match status" value="1"/>
</dbReference>
<dbReference type="NCBIfam" id="NF004832">
    <property type="entry name" value="PRK06184.1"/>
    <property type="match status" value="1"/>
</dbReference>
<proteinExistence type="predicted"/>
<dbReference type="OrthoDB" id="8670884at2"/>
<evidence type="ECO:0000256" key="3">
    <source>
        <dbReference type="ARBA" id="ARBA00022827"/>
    </source>
</evidence>
<evidence type="ECO:0000313" key="6">
    <source>
        <dbReference type="Proteomes" id="UP000183376"/>
    </source>
</evidence>
<gene>
    <name evidence="5" type="ORF">SAMN04489726_1778</name>
</gene>
<dbReference type="InterPro" id="IPR036188">
    <property type="entry name" value="FAD/NAD-bd_sf"/>
</dbReference>
<dbReference type="RefSeq" id="WP_052408076.1">
    <property type="nucleotide sequence ID" value="NZ_JOEF01000034.1"/>
</dbReference>
<keyword evidence="3" id="KW-0274">FAD</keyword>
<dbReference type="AlphaFoldDB" id="A0A1G9TGS6"/>
<dbReference type="GO" id="GO:0016709">
    <property type="term" value="F:oxidoreductase activity, acting on paired donors, with incorporation or reduction of molecular oxygen, NAD(P)H as one donor, and incorporation of one atom of oxygen"/>
    <property type="evidence" value="ECO:0007669"/>
    <property type="project" value="UniProtKB-ARBA"/>
</dbReference>
<dbReference type="EMBL" id="LT629701">
    <property type="protein sequence ID" value="SDM46951.1"/>
    <property type="molecule type" value="Genomic_DNA"/>
</dbReference>
<dbReference type="eggNOG" id="COG0654">
    <property type="taxonomic scope" value="Bacteria"/>
</dbReference>
<dbReference type="SUPFAM" id="SSF51905">
    <property type="entry name" value="FAD/NAD(P)-binding domain"/>
    <property type="match status" value="1"/>
</dbReference>
<dbReference type="InterPro" id="IPR050641">
    <property type="entry name" value="RIFMO-like"/>
</dbReference>
<accession>A0A1G9TGS6</accession>
<dbReference type="PRINTS" id="PR00420">
    <property type="entry name" value="RNGMNOXGNASE"/>
</dbReference>
<reference evidence="5 6" key="1">
    <citation type="submission" date="2016-10" db="EMBL/GenBank/DDBJ databases">
        <authorList>
            <person name="de Groot N.N."/>
        </authorList>
    </citation>
    <scope>NUCLEOTIDE SEQUENCE [LARGE SCALE GENOMIC DNA]</scope>
    <source>
        <strain evidence="5 6">DSM 44149</strain>
    </source>
</reference>
<sequence>MILIAGAGPTGLTLAIDLARRGVAVRVVDKAERHFVGSRGKGLQPRTLEVLADLGVLDAVRAAGSPYPLLRMHGPDGHTDRSMFEPGGAEPWMLGQGELEAILRTALAEHGVQVELAAELTGFTQDDDGVTAVVNGTEIRADHLIGADGGHSFVRKHLGLAFVGHPVDELKMVIADITSRGLERDRWHLWPQALPTMIGMCPLPGGVDRFQLTMGITDEPDEITEDYLRAALHERTGRTDVTVSDPTWTSTYRSNARMVDRYRVGRVLLAGDAAHVHPPTGGQGLNTGVQDAYNLGWKLAAVLNGASEALLDTYEEERLPIAAGVLGLSTDLLGKSIRKEEAGFKRGKETQQLHLSYRGSSLARGERGGDHVPGVFGPDFTLLTPEQCEPYSCTFVLVRPDGYIAISTDDLDDVRDYLRHLRLPLRPLATARGEASLGG</sequence>
<protein>
    <submittedName>
        <fullName evidence="5">2-polyprenyl-6-methoxyphenol hydroxylase</fullName>
    </submittedName>
</protein>